<gene>
    <name evidence="3" type="ORF">Raf01_44960</name>
</gene>
<evidence type="ECO:0000256" key="1">
    <source>
        <dbReference type="SAM" id="MobiDB-lite"/>
    </source>
</evidence>
<evidence type="ECO:0000313" key="3">
    <source>
        <dbReference type="EMBL" id="GIH16324.1"/>
    </source>
</evidence>
<keyword evidence="4" id="KW-1185">Reference proteome</keyword>
<organism evidence="3 4">
    <name type="scientific">Rugosimonospora africana</name>
    <dbReference type="NCBI Taxonomy" id="556532"/>
    <lineage>
        <taxon>Bacteria</taxon>
        <taxon>Bacillati</taxon>
        <taxon>Actinomycetota</taxon>
        <taxon>Actinomycetes</taxon>
        <taxon>Micromonosporales</taxon>
        <taxon>Micromonosporaceae</taxon>
        <taxon>Rugosimonospora</taxon>
    </lineage>
</organism>
<comment type="caution">
    <text evidence="3">The sequence shown here is derived from an EMBL/GenBank/DDBJ whole genome shotgun (WGS) entry which is preliminary data.</text>
</comment>
<dbReference type="RefSeq" id="WP_203919918.1">
    <property type="nucleotide sequence ID" value="NZ_BONZ01000042.1"/>
</dbReference>
<feature type="transmembrane region" description="Helical" evidence="2">
    <location>
        <begin position="283"/>
        <end position="303"/>
    </location>
</feature>
<dbReference type="AlphaFoldDB" id="A0A8J3QSW9"/>
<feature type="region of interest" description="Disordered" evidence="1">
    <location>
        <begin position="1"/>
        <end position="25"/>
    </location>
</feature>
<dbReference type="EMBL" id="BONZ01000042">
    <property type="protein sequence ID" value="GIH16324.1"/>
    <property type="molecule type" value="Genomic_DNA"/>
</dbReference>
<evidence type="ECO:0008006" key="5">
    <source>
        <dbReference type="Google" id="ProtNLM"/>
    </source>
</evidence>
<reference evidence="3" key="1">
    <citation type="submission" date="2021-01" db="EMBL/GenBank/DDBJ databases">
        <title>Whole genome shotgun sequence of Rugosimonospora africana NBRC 104875.</title>
        <authorList>
            <person name="Komaki H."/>
            <person name="Tamura T."/>
        </authorList>
    </citation>
    <scope>NUCLEOTIDE SEQUENCE</scope>
    <source>
        <strain evidence="3">NBRC 104875</strain>
    </source>
</reference>
<name>A0A8J3QSW9_9ACTN</name>
<keyword evidence="2" id="KW-1133">Transmembrane helix</keyword>
<keyword evidence="2" id="KW-0472">Membrane</keyword>
<sequence>MAPARQAAAQTDQSGSFGIQLLDAPTDNRSDPRALKYIVDHLTPGTVIHRRVLVVNKSTVELHVAIYPAAASVDKGGFQFAGGRTANELVSWINASPSELDLAPGAQAPSEVTIQVPTKVTNGERYAVVWASVTSGHQPSANVTQVYRVGVRVYLDVGPGGDPPSDFAIGRLVAARNSHGQPSLSIAVHNTGQRALDLSGQVTLTDGPAGTRAGPFRVSHDTTLGIGQSGTVTAALPRNLPDGPWTVRVDLASGLIQHSVTQRLRLGSAGHDGPFASLATHSALVWSLVVVIVILVAGAALTGRHLHRTRRIP</sequence>
<protein>
    <recommendedName>
        <fullName evidence="5">Peptidase</fullName>
    </recommendedName>
</protein>
<proteinExistence type="predicted"/>
<keyword evidence="2" id="KW-0812">Transmembrane</keyword>
<evidence type="ECO:0000256" key="2">
    <source>
        <dbReference type="SAM" id="Phobius"/>
    </source>
</evidence>
<accession>A0A8J3QSW9</accession>
<dbReference type="Proteomes" id="UP000642748">
    <property type="component" value="Unassembled WGS sequence"/>
</dbReference>
<evidence type="ECO:0000313" key="4">
    <source>
        <dbReference type="Proteomes" id="UP000642748"/>
    </source>
</evidence>
<feature type="compositionally biased region" description="Polar residues" evidence="1">
    <location>
        <begin position="8"/>
        <end position="17"/>
    </location>
</feature>